<keyword evidence="2" id="KW-0808">Transferase</keyword>
<dbReference type="Pfam" id="PF08241">
    <property type="entry name" value="Methyltransf_11"/>
    <property type="match status" value="1"/>
</dbReference>
<gene>
    <name evidence="2" type="ORF">JKL49_22375</name>
</gene>
<keyword evidence="2" id="KW-0489">Methyltransferase</keyword>
<organism evidence="2">
    <name type="scientific">Phenylobacterium glaciei</name>
    <dbReference type="NCBI Taxonomy" id="2803784"/>
    <lineage>
        <taxon>Bacteria</taxon>
        <taxon>Pseudomonadati</taxon>
        <taxon>Pseudomonadota</taxon>
        <taxon>Alphaproteobacteria</taxon>
        <taxon>Caulobacterales</taxon>
        <taxon>Caulobacteraceae</taxon>
        <taxon>Phenylobacterium</taxon>
    </lineage>
</organism>
<dbReference type="InterPro" id="IPR013216">
    <property type="entry name" value="Methyltransf_11"/>
</dbReference>
<evidence type="ECO:0000313" key="2">
    <source>
        <dbReference type="EMBL" id="QQZ49621.1"/>
    </source>
</evidence>
<evidence type="ECO:0000259" key="1">
    <source>
        <dbReference type="Pfam" id="PF08241"/>
    </source>
</evidence>
<dbReference type="CDD" id="cd02440">
    <property type="entry name" value="AdoMet_MTases"/>
    <property type="match status" value="1"/>
</dbReference>
<name>A0A974S8C2_9CAUL</name>
<dbReference type="AlphaFoldDB" id="A0A974S8C2"/>
<dbReference type="PANTHER" id="PTHR42912">
    <property type="entry name" value="METHYLTRANSFERASE"/>
    <property type="match status" value="1"/>
</dbReference>
<proteinExistence type="predicted"/>
<dbReference type="Gene3D" id="3.40.50.150">
    <property type="entry name" value="Vaccinia Virus protein VP39"/>
    <property type="match status" value="1"/>
</dbReference>
<feature type="domain" description="Methyltransferase type 11" evidence="1">
    <location>
        <begin position="2"/>
        <end position="74"/>
    </location>
</feature>
<dbReference type="InterPro" id="IPR050508">
    <property type="entry name" value="Methyltransf_Superfamily"/>
</dbReference>
<dbReference type="GO" id="GO:0008757">
    <property type="term" value="F:S-adenosylmethionine-dependent methyltransferase activity"/>
    <property type="evidence" value="ECO:0007669"/>
    <property type="project" value="InterPro"/>
</dbReference>
<reference evidence="2" key="1">
    <citation type="submission" date="2021-01" db="EMBL/GenBank/DDBJ databases">
        <title>Genome sequence of Phenylobacterium sp. 20VBR1 isolated from a valley glaceir, Ny-Alesund, Svalbard.</title>
        <authorList>
            <person name="Thomas F.A."/>
            <person name="Krishnan K.P."/>
            <person name="Sinha R.K."/>
        </authorList>
    </citation>
    <scope>NUCLEOTIDE SEQUENCE</scope>
    <source>
        <strain evidence="2">20VBR1</strain>
    </source>
</reference>
<protein>
    <submittedName>
        <fullName evidence="2">Methyltransferase domain-containing protein</fullName>
    </submittedName>
</protein>
<dbReference type="EMBL" id="CP068570">
    <property type="protein sequence ID" value="QQZ49621.1"/>
    <property type="molecule type" value="Genomic_DNA"/>
</dbReference>
<sequence>MGLDLSPAMVAAAAERLAAFPQASCRQADATALGGPDACFDAAVSTQVYEYVADMPAALAELRRVLVPGGRALILDTDWRSLVWHSSDEARMARVLACWDAHLADPHLPARLGPAARRRLHRPPGGDPAHAVDPLAAGQLCRGMMRSISNFVRANAERAGLAPRRSRPGEPISRP</sequence>
<dbReference type="InterPro" id="IPR029063">
    <property type="entry name" value="SAM-dependent_MTases_sf"/>
</dbReference>
<dbReference type="GO" id="GO:0032259">
    <property type="term" value="P:methylation"/>
    <property type="evidence" value="ECO:0007669"/>
    <property type="project" value="UniProtKB-KW"/>
</dbReference>
<dbReference type="SUPFAM" id="SSF53335">
    <property type="entry name" value="S-adenosyl-L-methionine-dependent methyltransferases"/>
    <property type="match status" value="1"/>
</dbReference>
<accession>A0A974S8C2</accession>